<feature type="signal peptide" evidence="1">
    <location>
        <begin position="1"/>
        <end position="18"/>
    </location>
</feature>
<dbReference type="OrthoDB" id="953853at2"/>
<feature type="domain" description="Calcium/calmodulin-dependent protein kinase II association-domain" evidence="2">
    <location>
        <begin position="39"/>
        <end position="156"/>
    </location>
</feature>
<dbReference type="PROSITE" id="PS51257">
    <property type="entry name" value="PROKAR_LIPOPROTEIN"/>
    <property type="match status" value="1"/>
</dbReference>
<accession>A0A1H1RCU5</accession>
<dbReference type="SUPFAM" id="SSF54427">
    <property type="entry name" value="NTF2-like"/>
    <property type="match status" value="1"/>
</dbReference>
<keyword evidence="1" id="KW-0732">Signal</keyword>
<evidence type="ECO:0000313" key="3">
    <source>
        <dbReference type="EMBL" id="SDS33540.1"/>
    </source>
</evidence>
<feature type="chain" id="PRO_5009258717" description="Calcium/calmodulin-dependent protein kinase II association-domain domain-containing protein" evidence="1">
    <location>
        <begin position="19"/>
        <end position="165"/>
    </location>
</feature>
<gene>
    <name evidence="3" type="ORF">SAMN05216421_1336</name>
</gene>
<evidence type="ECO:0000256" key="1">
    <source>
        <dbReference type="SAM" id="SignalP"/>
    </source>
</evidence>
<dbReference type="InterPro" id="IPR016887">
    <property type="entry name" value="UCP028470_steroid_isom-rel"/>
</dbReference>
<dbReference type="EMBL" id="LT629736">
    <property type="protein sequence ID" value="SDS33540.1"/>
    <property type="molecule type" value="Genomic_DNA"/>
</dbReference>
<evidence type="ECO:0000259" key="2">
    <source>
        <dbReference type="Pfam" id="PF08332"/>
    </source>
</evidence>
<dbReference type="AlphaFoldDB" id="A0A1H1RCU5"/>
<protein>
    <recommendedName>
        <fullName evidence="2">Calcium/calmodulin-dependent protein kinase II association-domain domain-containing protein</fullName>
    </recommendedName>
</protein>
<dbReference type="STRING" id="487184.SAMN05216421_1336"/>
<proteinExistence type="predicted"/>
<dbReference type="PIRSF" id="PIRSF028470">
    <property type="entry name" value="UCP028470"/>
    <property type="match status" value="1"/>
</dbReference>
<organism evidence="3 4">
    <name type="scientific">Halopseudomonas xinjiangensis</name>
    <dbReference type="NCBI Taxonomy" id="487184"/>
    <lineage>
        <taxon>Bacteria</taxon>
        <taxon>Pseudomonadati</taxon>
        <taxon>Pseudomonadota</taxon>
        <taxon>Gammaproteobacteria</taxon>
        <taxon>Pseudomonadales</taxon>
        <taxon>Pseudomonadaceae</taxon>
        <taxon>Halopseudomonas</taxon>
    </lineage>
</organism>
<dbReference type="Pfam" id="PF08332">
    <property type="entry name" value="CaMKII_AD"/>
    <property type="match status" value="1"/>
</dbReference>
<evidence type="ECO:0000313" key="4">
    <source>
        <dbReference type="Proteomes" id="UP000243207"/>
    </source>
</evidence>
<keyword evidence="4" id="KW-1185">Reference proteome</keyword>
<reference evidence="4" key="1">
    <citation type="submission" date="2016-10" db="EMBL/GenBank/DDBJ databases">
        <authorList>
            <person name="Varghese N."/>
            <person name="Submissions S."/>
        </authorList>
    </citation>
    <scope>NUCLEOTIDE SEQUENCE [LARGE SCALE GENOMIC DNA]</scope>
    <source>
        <strain evidence="4">NRRL B-51270</strain>
    </source>
</reference>
<dbReference type="GO" id="GO:0004683">
    <property type="term" value="F:calcium/calmodulin-dependent protein kinase activity"/>
    <property type="evidence" value="ECO:0007669"/>
    <property type="project" value="InterPro"/>
</dbReference>
<dbReference type="RefSeq" id="WP_093392415.1">
    <property type="nucleotide sequence ID" value="NZ_LT629736.1"/>
</dbReference>
<dbReference type="InterPro" id="IPR032710">
    <property type="entry name" value="NTF2-like_dom_sf"/>
</dbReference>
<dbReference type="GO" id="GO:0005516">
    <property type="term" value="F:calmodulin binding"/>
    <property type="evidence" value="ECO:0007669"/>
    <property type="project" value="InterPro"/>
</dbReference>
<sequence length="165" mass="18362">MKNTIVVLIGSAVLAGCAAQSPSVPPSARSEQCQPIDENGVMQLFDRWNRSLLTGDPEKVVANYARNSILLPTLSDKPRFTPEEKLEYFQHFLGNQPSGEITLRAVELGCNTVVDSGLYTFTFARTGSTAEARYTYTYRWDGQQWLITSHHSSLMPETSAQQTSR</sequence>
<dbReference type="InterPro" id="IPR013543">
    <property type="entry name" value="Ca/CaM-dep_prot_kinase-assoc"/>
</dbReference>
<dbReference type="Proteomes" id="UP000243207">
    <property type="component" value="Chromosome I"/>
</dbReference>
<name>A0A1H1RCU5_9GAMM</name>
<dbReference type="Gene3D" id="3.10.450.50">
    <property type="match status" value="1"/>
</dbReference>